<dbReference type="InterPro" id="IPR036635">
    <property type="entry name" value="MurB_C_sf"/>
</dbReference>
<keyword evidence="15 19" id="KW-0131">Cell cycle</keyword>
<dbReference type="OrthoDB" id="9804753at2"/>
<evidence type="ECO:0000256" key="3">
    <source>
        <dbReference type="ARBA" id="ARBA00004496"/>
    </source>
</evidence>
<keyword evidence="14 19" id="KW-0560">Oxidoreductase</keyword>
<dbReference type="GO" id="GO:0071555">
    <property type="term" value="P:cell wall organization"/>
    <property type="evidence" value="ECO:0007669"/>
    <property type="project" value="UniProtKB-KW"/>
</dbReference>
<evidence type="ECO:0000259" key="20">
    <source>
        <dbReference type="PROSITE" id="PS51387"/>
    </source>
</evidence>
<comment type="catalytic activity">
    <reaction evidence="18 19">
        <text>UDP-N-acetyl-alpha-D-muramate + NADP(+) = UDP-N-acetyl-3-O-(1-carboxyvinyl)-alpha-D-glucosamine + NADPH + H(+)</text>
        <dbReference type="Rhea" id="RHEA:12248"/>
        <dbReference type="ChEBI" id="CHEBI:15378"/>
        <dbReference type="ChEBI" id="CHEBI:57783"/>
        <dbReference type="ChEBI" id="CHEBI:58349"/>
        <dbReference type="ChEBI" id="CHEBI:68483"/>
        <dbReference type="ChEBI" id="CHEBI:70757"/>
        <dbReference type="EC" id="1.3.1.98"/>
    </reaction>
</comment>
<keyword evidence="7 19" id="KW-0963">Cytoplasm</keyword>
<comment type="cofactor">
    <cofactor evidence="1 19">
        <name>FAD</name>
        <dbReference type="ChEBI" id="CHEBI:57692"/>
    </cofactor>
</comment>
<evidence type="ECO:0000256" key="7">
    <source>
        <dbReference type="ARBA" id="ARBA00022490"/>
    </source>
</evidence>
<reference evidence="21 22" key="1">
    <citation type="submission" date="2016-10" db="EMBL/GenBank/DDBJ databases">
        <authorList>
            <person name="de Groot N.N."/>
        </authorList>
    </citation>
    <scope>NUCLEOTIDE SEQUENCE [LARGE SCALE GENOMIC DNA]</scope>
    <source>
        <strain evidence="21 22">CGMCC 1.11030</strain>
    </source>
</reference>
<comment type="similarity">
    <text evidence="19">Belongs to the MurB family.</text>
</comment>
<dbReference type="Proteomes" id="UP000199377">
    <property type="component" value="Unassembled WGS sequence"/>
</dbReference>
<dbReference type="InterPro" id="IPR036318">
    <property type="entry name" value="FAD-bd_PCMH-like_sf"/>
</dbReference>
<evidence type="ECO:0000256" key="5">
    <source>
        <dbReference type="ARBA" id="ARBA00012518"/>
    </source>
</evidence>
<sequence>MRNETPASSTAPALPTPGLIAELERICPGGVVQGLPLAQVSRWRIGGPADLVLRPGSLAELAALRAFFHREGLPHLVIGATTNLLFSDRGLRPACIQIDRRMAGIEAVSPTGIAAEAGAWAPRVARVAMQMGLTGAEHICGIPGTIGGLVCMNGGSQRKGIGTALVEAVTVDPTGEIGLRRAEDCGFAYRRSVFQENGEVVAAARLRFTPVAEAGRTRSEVRREMLKIMADRRGKFPQKEPNCGSVFKSNPAMYDDIGPPGAAIERLGFKGRRIGGALCSPHHANFVVNTGGATARDTLALITEIRDAVLAATGYTMEVEARYVAQDGTFSEALLPAAD</sequence>
<evidence type="ECO:0000256" key="19">
    <source>
        <dbReference type="HAMAP-Rule" id="MF_00037"/>
    </source>
</evidence>
<evidence type="ECO:0000256" key="1">
    <source>
        <dbReference type="ARBA" id="ARBA00001974"/>
    </source>
</evidence>
<evidence type="ECO:0000256" key="4">
    <source>
        <dbReference type="ARBA" id="ARBA00004752"/>
    </source>
</evidence>
<feature type="domain" description="FAD-binding PCMH-type" evidence="20">
    <location>
        <begin position="44"/>
        <end position="211"/>
    </location>
</feature>
<proteinExistence type="inferred from homology"/>
<dbReference type="SUPFAM" id="SSF56194">
    <property type="entry name" value="Uridine diphospho-N-Acetylenolpyruvylglucosamine reductase, MurB, C-terminal domain"/>
    <property type="match status" value="1"/>
</dbReference>
<evidence type="ECO:0000256" key="13">
    <source>
        <dbReference type="ARBA" id="ARBA00022984"/>
    </source>
</evidence>
<dbReference type="InterPro" id="IPR016169">
    <property type="entry name" value="FAD-bd_PCMH_sub2"/>
</dbReference>
<name>A0A1I3PU58_9RHOB</name>
<dbReference type="PROSITE" id="PS51387">
    <property type="entry name" value="FAD_PCMH"/>
    <property type="match status" value="1"/>
</dbReference>
<evidence type="ECO:0000313" key="21">
    <source>
        <dbReference type="EMBL" id="SFJ24476.1"/>
    </source>
</evidence>
<accession>A0A1I3PU58</accession>
<feature type="active site" evidence="19">
    <location>
        <position position="320"/>
    </location>
</feature>
<dbReference type="UniPathway" id="UPA00219"/>
<gene>
    <name evidence="19" type="primary">murB</name>
    <name evidence="21" type="ORF">SAMN05216258_12018</name>
</gene>
<dbReference type="AlphaFoldDB" id="A0A1I3PU58"/>
<dbReference type="GO" id="GO:0051301">
    <property type="term" value="P:cell division"/>
    <property type="evidence" value="ECO:0007669"/>
    <property type="project" value="UniProtKB-KW"/>
</dbReference>
<dbReference type="Gene3D" id="3.30.465.10">
    <property type="match status" value="1"/>
</dbReference>
<dbReference type="RefSeq" id="WP_092866062.1">
    <property type="nucleotide sequence ID" value="NZ_FOQH01000020.1"/>
</dbReference>
<dbReference type="Pfam" id="PF02873">
    <property type="entry name" value="MurB_C"/>
    <property type="match status" value="1"/>
</dbReference>
<dbReference type="InterPro" id="IPR006094">
    <property type="entry name" value="Oxid_FAD_bind_N"/>
</dbReference>
<dbReference type="Gene3D" id="3.30.43.10">
    <property type="entry name" value="Uridine Diphospho-n-acetylenolpyruvylglucosamine Reductase, domain 2"/>
    <property type="match status" value="1"/>
</dbReference>
<evidence type="ECO:0000256" key="11">
    <source>
        <dbReference type="ARBA" id="ARBA00022857"/>
    </source>
</evidence>
<keyword evidence="11 19" id="KW-0521">NADP</keyword>
<dbReference type="PANTHER" id="PTHR21071:SF4">
    <property type="entry name" value="UDP-N-ACETYLENOLPYRUVOYLGLUCOSAMINE REDUCTASE"/>
    <property type="match status" value="1"/>
</dbReference>
<dbReference type="GO" id="GO:0008762">
    <property type="term" value="F:UDP-N-acetylmuramate dehydrogenase activity"/>
    <property type="evidence" value="ECO:0007669"/>
    <property type="project" value="UniProtKB-UniRule"/>
</dbReference>
<dbReference type="NCBIfam" id="TIGR00179">
    <property type="entry name" value="murB"/>
    <property type="match status" value="1"/>
</dbReference>
<comment type="pathway">
    <text evidence="4 19">Cell wall biogenesis; peptidoglycan biosynthesis.</text>
</comment>
<comment type="function">
    <text evidence="2 19">Cell wall formation.</text>
</comment>
<dbReference type="GO" id="GO:0005829">
    <property type="term" value="C:cytosol"/>
    <property type="evidence" value="ECO:0007669"/>
    <property type="project" value="TreeGrafter"/>
</dbReference>
<evidence type="ECO:0000256" key="6">
    <source>
        <dbReference type="ARBA" id="ARBA00015188"/>
    </source>
</evidence>
<dbReference type="InterPro" id="IPR003170">
    <property type="entry name" value="MurB"/>
</dbReference>
<evidence type="ECO:0000256" key="15">
    <source>
        <dbReference type="ARBA" id="ARBA00023306"/>
    </source>
</evidence>
<feature type="active site" description="Proton donor" evidence="19">
    <location>
        <position position="245"/>
    </location>
</feature>
<evidence type="ECO:0000256" key="12">
    <source>
        <dbReference type="ARBA" id="ARBA00022960"/>
    </source>
</evidence>
<dbReference type="GO" id="GO:0009252">
    <property type="term" value="P:peptidoglycan biosynthetic process"/>
    <property type="evidence" value="ECO:0007669"/>
    <property type="project" value="UniProtKB-UniRule"/>
</dbReference>
<evidence type="ECO:0000256" key="9">
    <source>
        <dbReference type="ARBA" id="ARBA00022630"/>
    </source>
</evidence>
<keyword evidence="16 19" id="KW-0961">Cell wall biogenesis/degradation</keyword>
<dbReference type="HAMAP" id="MF_00037">
    <property type="entry name" value="MurB"/>
    <property type="match status" value="1"/>
</dbReference>
<evidence type="ECO:0000256" key="16">
    <source>
        <dbReference type="ARBA" id="ARBA00023316"/>
    </source>
</evidence>
<dbReference type="InterPro" id="IPR011601">
    <property type="entry name" value="MurB_C"/>
</dbReference>
<protein>
    <recommendedName>
        <fullName evidence="6 19">UDP-N-acetylenolpyruvoylglucosamine reductase</fullName>
        <ecNumber evidence="5 19">1.3.1.98</ecNumber>
    </recommendedName>
    <alternativeName>
        <fullName evidence="17 19">UDP-N-acetylmuramate dehydrogenase</fullName>
    </alternativeName>
</protein>
<dbReference type="STRING" id="1114924.SAMN05216258_12018"/>
<dbReference type="InterPro" id="IPR016166">
    <property type="entry name" value="FAD-bd_PCMH"/>
</dbReference>
<dbReference type="Pfam" id="PF01565">
    <property type="entry name" value="FAD_binding_4"/>
    <property type="match status" value="1"/>
</dbReference>
<evidence type="ECO:0000256" key="8">
    <source>
        <dbReference type="ARBA" id="ARBA00022618"/>
    </source>
</evidence>
<dbReference type="GO" id="GO:0071949">
    <property type="term" value="F:FAD binding"/>
    <property type="evidence" value="ECO:0007669"/>
    <property type="project" value="InterPro"/>
</dbReference>
<evidence type="ECO:0000256" key="17">
    <source>
        <dbReference type="ARBA" id="ARBA00031026"/>
    </source>
</evidence>
<feature type="active site" evidence="19">
    <location>
        <position position="190"/>
    </location>
</feature>
<comment type="subcellular location">
    <subcellularLocation>
        <location evidence="3 19">Cytoplasm</location>
    </subcellularLocation>
</comment>
<dbReference type="PANTHER" id="PTHR21071">
    <property type="entry name" value="UDP-N-ACETYLENOLPYRUVOYLGLUCOSAMINE REDUCTASE"/>
    <property type="match status" value="1"/>
</dbReference>
<keyword evidence="8 19" id="KW-0132">Cell division</keyword>
<dbReference type="Gene3D" id="3.90.78.10">
    <property type="entry name" value="UDP-N-acetylenolpyruvoylglucosamine reductase, C-terminal domain"/>
    <property type="match status" value="1"/>
</dbReference>
<keyword evidence="13 19" id="KW-0573">Peptidoglycan synthesis</keyword>
<evidence type="ECO:0000256" key="18">
    <source>
        <dbReference type="ARBA" id="ARBA00048914"/>
    </source>
</evidence>
<evidence type="ECO:0000256" key="2">
    <source>
        <dbReference type="ARBA" id="ARBA00003921"/>
    </source>
</evidence>
<evidence type="ECO:0000256" key="14">
    <source>
        <dbReference type="ARBA" id="ARBA00023002"/>
    </source>
</evidence>
<keyword evidence="10 19" id="KW-0274">FAD</keyword>
<keyword evidence="12 19" id="KW-0133">Cell shape</keyword>
<evidence type="ECO:0000313" key="22">
    <source>
        <dbReference type="Proteomes" id="UP000199377"/>
    </source>
</evidence>
<dbReference type="EMBL" id="FOQH01000020">
    <property type="protein sequence ID" value="SFJ24476.1"/>
    <property type="molecule type" value="Genomic_DNA"/>
</dbReference>
<dbReference type="GO" id="GO:0008360">
    <property type="term" value="P:regulation of cell shape"/>
    <property type="evidence" value="ECO:0007669"/>
    <property type="project" value="UniProtKB-KW"/>
</dbReference>
<organism evidence="21 22">
    <name type="scientific">Albimonas pacifica</name>
    <dbReference type="NCBI Taxonomy" id="1114924"/>
    <lineage>
        <taxon>Bacteria</taxon>
        <taxon>Pseudomonadati</taxon>
        <taxon>Pseudomonadota</taxon>
        <taxon>Alphaproteobacteria</taxon>
        <taxon>Rhodobacterales</taxon>
        <taxon>Paracoccaceae</taxon>
        <taxon>Albimonas</taxon>
    </lineage>
</organism>
<dbReference type="EC" id="1.3.1.98" evidence="5 19"/>
<dbReference type="SUPFAM" id="SSF56176">
    <property type="entry name" value="FAD-binding/transporter-associated domain-like"/>
    <property type="match status" value="1"/>
</dbReference>
<keyword evidence="22" id="KW-1185">Reference proteome</keyword>
<keyword evidence="9 19" id="KW-0285">Flavoprotein</keyword>
<dbReference type="InterPro" id="IPR016167">
    <property type="entry name" value="FAD-bd_PCMH_sub1"/>
</dbReference>
<evidence type="ECO:0000256" key="10">
    <source>
        <dbReference type="ARBA" id="ARBA00022827"/>
    </source>
</evidence>